<dbReference type="GO" id="GO:0005524">
    <property type="term" value="F:ATP binding"/>
    <property type="evidence" value="ECO:0007669"/>
    <property type="project" value="UniProtKB-KW"/>
</dbReference>
<keyword evidence="3" id="KW-0547">Nucleotide-binding</keyword>
<reference evidence="10 11" key="1">
    <citation type="submission" date="2018-06" db="EMBL/GenBank/DDBJ databases">
        <title>Extensive metabolic versatility and redundancy in microbially diverse, dynamic hydrothermal sediments.</title>
        <authorList>
            <person name="Dombrowski N."/>
            <person name="Teske A."/>
            <person name="Baker B.J."/>
        </authorList>
    </citation>
    <scope>NUCLEOTIDE SEQUENCE [LARGE SCALE GENOMIC DNA]</scope>
    <source>
        <strain evidence="9">B34_G17</strain>
        <strain evidence="8">B66_G16</strain>
    </source>
</reference>
<feature type="domain" description="AAA+ ATPase" evidence="7">
    <location>
        <begin position="64"/>
        <end position="364"/>
    </location>
</feature>
<evidence type="ECO:0000256" key="1">
    <source>
        <dbReference type="ARBA" id="ARBA00007519"/>
    </source>
</evidence>
<dbReference type="Gene3D" id="2.40.50.360">
    <property type="entry name" value="RuvB-like helicase, domain II"/>
    <property type="match status" value="1"/>
</dbReference>
<dbReference type="InterPro" id="IPR041048">
    <property type="entry name" value="RuvB-like_C"/>
</dbReference>
<dbReference type="PANTHER" id="PTHR11093">
    <property type="entry name" value="RUVB-RELATED REPTIN AND PONTIN"/>
    <property type="match status" value="1"/>
</dbReference>
<dbReference type="SUPFAM" id="SSF50249">
    <property type="entry name" value="Nucleic acid-binding proteins"/>
    <property type="match status" value="1"/>
</dbReference>
<gene>
    <name evidence="8" type="ORF">DRJ31_02480</name>
    <name evidence="9" type="ORF">DRJ33_03695</name>
</gene>
<evidence type="ECO:0000259" key="7">
    <source>
        <dbReference type="SMART" id="SM00382"/>
    </source>
</evidence>
<evidence type="ECO:0000256" key="4">
    <source>
        <dbReference type="ARBA" id="ARBA00022801"/>
    </source>
</evidence>
<dbReference type="Gene3D" id="3.40.50.300">
    <property type="entry name" value="P-loop containing nucleotide triphosphate hydrolases"/>
    <property type="match status" value="1"/>
</dbReference>
<evidence type="ECO:0000256" key="2">
    <source>
        <dbReference type="ARBA" id="ARBA00012551"/>
    </source>
</evidence>
<dbReference type="InterPro" id="IPR010339">
    <property type="entry name" value="TIP49_P-loop"/>
</dbReference>
<evidence type="ECO:0000256" key="6">
    <source>
        <dbReference type="ARBA" id="ARBA00022840"/>
    </source>
</evidence>
<dbReference type="SMART" id="SM00382">
    <property type="entry name" value="AAA"/>
    <property type="match status" value="1"/>
</dbReference>
<keyword evidence="6" id="KW-0067">ATP-binding</keyword>
<dbReference type="SUPFAM" id="SSF52540">
    <property type="entry name" value="P-loop containing nucleoside triphosphate hydrolases"/>
    <property type="match status" value="1"/>
</dbReference>
<dbReference type="Proteomes" id="UP000272051">
    <property type="component" value="Unassembled WGS sequence"/>
</dbReference>
<dbReference type="Proteomes" id="UP000278475">
    <property type="component" value="Unassembled WGS sequence"/>
</dbReference>
<dbReference type="GO" id="GO:0016787">
    <property type="term" value="F:hydrolase activity"/>
    <property type="evidence" value="ECO:0007669"/>
    <property type="project" value="UniProtKB-KW"/>
</dbReference>
<dbReference type="EC" id="3.6.4.12" evidence="2"/>
<sequence>MSSLIREAPAIARFERVGAHTHIKGLGLDEHGRAVKIKDGMVGQERAREAAGLVVKMIKDGKLAGRLVILAGPPGTGKTAIAVAIARELGLNVPFIEMSGAEAFSAERKKTDVLMEAMRKCIGVEIHEMREVYEGEITKIDIRTAPHPYNPYQRVIESAKVTLRTADEERTLEVGEDIAAQLVQAGAKEGVVIQIDAETGRVTPLGICEESSLAKQYEVDTKAKVPRPKGKIRKQKEFVYHVTLADLDKMAARRRGGLFSLLFGGSEEKEISPEVRMEVDRQVKEMVDQGKAFLHPGVLFIDDAHLLDLECFSFICRAIESELAPIVILATNRGFTRIRGTDVEAPLGFPPDLLDRAIIIGTESYDEESVREIIKIRAREENVEVEEEALKKLTEIGTKRSLRYAVQLLSIAAEQAKVGGSPKITAKDVERVDWLFMDIGEAVEHLKRYEALMLKH</sequence>
<dbReference type="InterPro" id="IPR003593">
    <property type="entry name" value="AAA+_ATPase"/>
</dbReference>
<evidence type="ECO:0000313" key="8">
    <source>
        <dbReference type="EMBL" id="RLE50092.1"/>
    </source>
</evidence>
<keyword evidence="4" id="KW-0378">Hydrolase</keyword>
<dbReference type="EMBL" id="QMQV01000013">
    <property type="protein sequence ID" value="RLE50092.1"/>
    <property type="molecule type" value="Genomic_DNA"/>
</dbReference>
<dbReference type="Pfam" id="PF06068">
    <property type="entry name" value="TIP49"/>
    <property type="match status" value="1"/>
</dbReference>
<dbReference type="InterPro" id="IPR027238">
    <property type="entry name" value="RuvB-like"/>
</dbReference>
<evidence type="ECO:0000313" key="10">
    <source>
        <dbReference type="Proteomes" id="UP000272051"/>
    </source>
</evidence>
<keyword evidence="5" id="KW-0347">Helicase</keyword>
<evidence type="ECO:0000256" key="5">
    <source>
        <dbReference type="ARBA" id="ARBA00022806"/>
    </source>
</evidence>
<dbReference type="AlphaFoldDB" id="A0A497EZQ1"/>
<dbReference type="EMBL" id="QMQX01000051">
    <property type="protein sequence ID" value="RLE52491.1"/>
    <property type="molecule type" value="Genomic_DNA"/>
</dbReference>
<evidence type="ECO:0000256" key="3">
    <source>
        <dbReference type="ARBA" id="ARBA00022741"/>
    </source>
</evidence>
<dbReference type="Gene3D" id="1.10.8.60">
    <property type="match status" value="1"/>
</dbReference>
<dbReference type="Pfam" id="PF17856">
    <property type="entry name" value="TIP49_C"/>
    <property type="match status" value="1"/>
</dbReference>
<name>A0A497EZQ1_9CREN</name>
<organism evidence="9 10">
    <name type="scientific">Thermoproteota archaeon</name>
    <dbReference type="NCBI Taxonomy" id="2056631"/>
    <lineage>
        <taxon>Archaea</taxon>
        <taxon>Thermoproteota</taxon>
    </lineage>
</organism>
<comment type="similarity">
    <text evidence="1">Belongs to the RuvB family.</text>
</comment>
<dbReference type="GO" id="GO:0003678">
    <property type="term" value="F:DNA helicase activity"/>
    <property type="evidence" value="ECO:0007669"/>
    <property type="project" value="UniProtKB-EC"/>
</dbReference>
<comment type="caution">
    <text evidence="9">The sequence shown here is derived from an EMBL/GenBank/DDBJ whole genome shotgun (WGS) entry which is preliminary data.</text>
</comment>
<evidence type="ECO:0000313" key="11">
    <source>
        <dbReference type="Proteomes" id="UP000278475"/>
    </source>
</evidence>
<proteinExistence type="inferred from homology"/>
<dbReference type="FunFam" id="2.40.50.360:FF:000001">
    <property type="entry name" value="RuvB-like helicase"/>
    <property type="match status" value="1"/>
</dbReference>
<protein>
    <recommendedName>
        <fullName evidence="2">DNA helicase</fullName>
        <ecNumber evidence="2">3.6.4.12</ecNumber>
    </recommendedName>
</protein>
<dbReference type="InterPro" id="IPR042487">
    <property type="entry name" value="RuvBL1/2_DNA/RNA_bd_dom"/>
</dbReference>
<evidence type="ECO:0000313" key="9">
    <source>
        <dbReference type="EMBL" id="RLE52491.1"/>
    </source>
</evidence>
<dbReference type="InterPro" id="IPR012340">
    <property type="entry name" value="NA-bd_OB-fold"/>
</dbReference>
<dbReference type="InterPro" id="IPR027417">
    <property type="entry name" value="P-loop_NTPase"/>
</dbReference>
<accession>A0A497EZQ1</accession>